<dbReference type="SUPFAM" id="SSF55874">
    <property type="entry name" value="ATPase domain of HSP90 chaperone/DNA topoisomerase II/histidine kinase"/>
    <property type="match status" value="1"/>
</dbReference>
<evidence type="ECO:0000256" key="5">
    <source>
        <dbReference type="SAM" id="Phobius"/>
    </source>
</evidence>
<dbReference type="PANTHER" id="PTHR24421">
    <property type="entry name" value="NITRATE/NITRITE SENSOR PROTEIN NARX-RELATED"/>
    <property type="match status" value="1"/>
</dbReference>
<dbReference type="CDD" id="cd16917">
    <property type="entry name" value="HATPase_UhpB-NarQ-NarX-like"/>
    <property type="match status" value="1"/>
</dbReference>
<evidence type="ECO:0000256" key="2">
    <source>
        <dbReference type="ARBA" id="ARBA00022777"/>
    </source>
</evidence>
<dbReference type="RefSeq" id="WP_344026678.1">
    <property type="nucleotide sequence ID" value="NZ_BAAAJK010000034.1"/>
</dbReference>
<keyword evidence="2" id="KW-0418">Kinase</keyword>
<feature type="transmembrane region" description="Helical" evidence="5">
    <location>
        <begin position="497"/>
        <end position="514"/>
    </location>
</feature>
<feature type="domain" description="Histidine kinase/HSP90-like ATPase" evidence="6">
    <location>
        <begin position="291"/>
        <end position="376"/>
    </location>
</feature>
<gene>
    <name evidence="7" type="ORF">GCM10009613_49830</name>
</gene>
<keyword evidence="8" id="KW-1185">Reference proteome</keyword>
<feature type="transmembrane region" description="Helical" evidence="5">
    <location>
        <begin position="101"/>
        <end position="119"/>
    </location>
</feature>
<evidence type="ECO:0000256" key="1">
    <source>
        <dbReference type="ARBA" id="ARBA00022679"/>
    </source>
</evidence>
<keyword evidence="5" id="KW-1133">Transmembrane helix</keyword>
<dbReference type="InterPro" id="IPR003594">
    <property type="entry name" value="HATPase_dom"/>
</dbReference>
<dbReference type="EMBL" id="BAAAJK010000034">
    <property type="protein sequence ID" value="GAA1397317.1"/>
    <property type="molecule type" value="Genomic_DNA"/>
</dbReference>
<dbReference type="InterPro" id="IPR050482">
    <property type="entry name" value="Sensor_HK_TwoCompSys"/>
</dbReference>
<sequence length="766" mass="79453">MFRTSPVEEAATTRFLDRRGRRYAVSARAVVGILAAGLAPFAGPPAGAWLCGAVAVAFAGWNLLHLHWARTGRPAEVGRADPAVVALLALAQPWLVDPGLVALQLGWVAVVVSFTAITVQWYRPPLAGALTAVLLAGAYLAGCLLSGLGPGEALLAGGGAWMLVGAALSRLLRVLVVRAGRDADALLADRFATERAAATEAARRAEQRRHWAAVHDTAAGTLLMVGLGEVGGREPWLRGQLDRDIATLEGRSADPAPSLARTVARSRVRVRPEPVPSYPGLPGPALAALDGAVGEALENVRRHAGTGAARLRLHPRDGGVRIEITDDGGGFDPASVPRGRTGLRTSVAGRMAGAGGRATVVSAAGAGTTVTLDWPAPDWPGPDGPDRPGGSGRPGAADPGVPALRLLRGLRLAQSLVVLVVLAVFCLGNLLATAELYPAPWAAWIWFAGIAAVALADLALVTADRYWGAARLPAAAFVLLMALGATLSLPADGLVRPAHWTLGVTGFLGVLLFCDRRLRWTVGFIVTHVVLMAGVLVVRGRADPATLVEFGIVVVGVEGLHLAVALGAVALRTVAAETTAAAAARAAAVTREEIAQRVHGDRERRYAALRAGVLPLLRGLRDGSLAPGDPDVRRRAAVESARLRRLFAAGDDGGELAGELEALVERAERRGLVVRFAAAAPGPEPPAQVRRTLVGHAGAMLAAATGTARVALHADDGGLVLAVVAELGPGPGPRPAPGDGSGIRTEILEHEGRTWLEVRWQQRSPR</sequence>
<dbReference type="Proteomes" id="UP001501414">
    <property type="component" value="Unassembled WGS sequence"/>
</dbReference>
<keyword evidence="1" id="KW-0808">Transferase</keyword>
<evidence type="ECO:0000256" key="3">
    <source>
        <dbReference type="ARBA" id="ARBA00023012"/>
    </source>
</evidence>
<feature type="region of interest" description="Disordered" evidence="4">
    <location>
        <begin position="371"/>
        <end position="396"/>
    </location>
</feature>
<keyword evidence="5" id="KW-0812">Transmembrane</keyword>
<feature type="transmembrane region" description="Helical" evidence="5">
    <location>
        <begin position="550"/>
        <end position="571"/>
    </location>
</feature>
<evidence type="ECO:0000313" key="7">
    <source>
        <dbReference type="EMBL" id="GAA1397317.1"/>
    </source>
</evidence>
<feature type="transmembrane region" description="Helical" evidence="5">
    <location>
        <begin position="153"/>
        <end position="172"/>
    </location>
</feature>
<feature type="transmembrane region" description="Helical" evidence="5">
    <location>
        <begin position="23"/>
        <end position="41"/>
    </location>
</feature>
<feature type="transmembrane region" description="Helical" evidence="5">
    <location>
        <begin position="77"/>
        <end position="95"/>
    </location>
</feature>
<evidence type="ECO:0000256" key="4">
    <source>
        <dbReference type="SAM" id="MobiDB-lite"/>
    </source>
</evidence>
<feature type="transmembrane region" description="Helical" evidence="5">
    <location>
        <begin position="521"/>
        <end position="538"/>
    </location>
</feature>
<evidence type="ECO:0000313" key="8">
    <source>
        <dbReference type="Proteomes" id="UP001501414"/>
    </source>
</evidence>
<name>A0ABP4IW15_9PSEU</name>
<comment type="caution">
    <text evidence="7">The sequence shown here is derived from an EMBL/GenBank/DDBJ whole genome shotgun (WGS) entry which is preliminary data.</text>
</comment>
<dbReference type="PANTHER" id="PTHR24421:SF61">
    <property type="entry name" value="OXYGEN SENSOR HISTIDINE KINASE NREB"/>
    <property type="match status" value="1"/>
</dbReference>
<dbReference type="Gene3D" id="3.30.565.10">
    <property type="entry name" value="Histidine kinase-like ATPase, C-terminal domain"/>
    <property type="match status" value="1"/>
</dbReference>
<evidence type="ECO:0000259" key="6">
    <source>
        <dbReference type="Pfam" id="PF02518"/>
    </source>
</evidence>
<proteinExistence type="predicted"/>
<protein>
    <recommendedName>
        <fullName evidence="6">Histidine kinase/HSP90-like ATPase domain-containing protein</fullName>
    </recommendedName>
</protein>
<feature type="transmembrane region" description="Helical" evidence="5">
    <location>
        <begin position="443"/>
        <end position="460"/>
    </location>
</feature>
<feature type="transmembrane region" description="Helical" evidence="5">
    <location>
        <begin position="126"/>
        <end position="147"/>
    </location>
</feature>
<feature type="transmembrane region" description="Helical" evidence="5">
    <location>
        <begin position="412"/>
        <end position="431"/>
    </location>
</feature>
<feature type="transmembrane region" description="Helical" evidence="5">
    <location>
        <begin position="472"/>
        <end position="491"/>
    </location>
</feature>
<organism evidence="7 8">
    <name type="scientific">Pseudonocardia kongjuensis</name>
    <dbReference type="NCBI Taxonomy" id="102227"/>
    <lineage>
        <taxon>Bacteria</taxon>
        <taxon>Bacillati</taxon>
        <taxon>Actinomycetota</taxon>
        <taxon>Actinomycetes</taxon>
        <taxon>Pseudonocardiales</taxon>
        <taxon>Pseudonocardiaceae</taxon>
        <taxon>Pseudonocardia</taxon>
    </lineage>
</organism>
<keyword evidence="3" id="KW-0902">Two-component regulatory system</keyword>
<dbReference type="InterPro" id="IPR036890">
    <property type="entry name" value="HATPase_C_sf"/>
</dbReference>
<keyword evidence="5" id="KW-0472">Membrane</keyword>
<reference evidence="8" key="1">
    <citation type="journal article" date="2019" name="Int. J. Syst. Evol. Microbiol.">
        <title>The Global Catalogue of Microorganisms (GCM) 10K type strain sequencing project: providing services to taxonomists for standard genome sequencing and annotation.</title>
        <authorList>
            <consortium name="The Broad Institute Genomics Platform"/>
            <consortium name="The Broad Institute Genome Sequencing Center for Infectious Disease"/>
            <person name="Wu L."/>
            <person name="Ma J."/>
        </authorList>
    </citation>
    <scope>NUCLEOTIDE SEQUENCE [LARGE SCALE GENOMIC DNA]</scope>
    <source>
        <strain evidence="8">JCM 11896</strain>
    </source>
</reference>
<feature type="transmembrane region" description="Helical" evidence="5">
    <location>
        <begin position="47"/>
        <end position="65"/>
    </location>
</feature>
<dbReference type="Pfam" id="PF02518">
    <property type="entry name" value="HATPase_c"/>
    <property type="match status" value="1"/>
</dbReference>
<accession>A0ABP4IW15</accession>